<reference evidence="2" key="1">
    <citation type="submission" date="2010-07" db="EMBL/GenBank/DDBJ databases">
        <authorList>
            <person name="Muzny D."/>
            <person name="Qin X."/>
            <person name="Deng J."/>
            <person name="Jiang H."/>
            <person name="Liu Y."/>
            <person name="Qu J."/>
            <person name="Song X.-Z."/>
            <person name="Zhang L."/>
            <person name="Thornton R."/>
            <person name="Coyle M."/>
            <person name="Francisco L."/>
            <person name="Jackson L."/>
            <person name="Javaid M."/>
            <person name="Korchina V."/>
            <person name="Kovar C."/>
            <person name="Mata R."/>
            <person name="Mathew T."/>
            <person name="Ngo R."/>
            <person name="Nguyen L."/>
            <person name="Nguyen N."/>
            <person name="Okwuonu G."/>
            <person name="Ongeri F."/>
            <person name="Pham C."/>
            <person name="Simmons D."/>
            <person name="Wilczek-Boney K."/>
            <person name="Hale W."/>
            <person name="Jakkamsetti A."/>
            <person name="Pham P."/>
            <person name="Ruth R."/>
            <person name="San Lucas F."/>
            <person name="Warren J."/>
            <person name="Zhang J."/>
            <person name="Zhao Z."/>
            <person name="Zhou C."/>
            <person name="Zhu D."/>
            <person name="Lee S."/>
            <person name="Bess C."/>
            <person name="Blankenburg K."/>
            <person name="Forbes L."/>
            <person name="Fu Q."/>
            <person name="Gubbala S."/>
            <person name="Hirani K."/>
            <person name="Jayaseelan J.C."/>
            <person name="Lara F."/>
            <person name="Munidasa M."/>
            <person name="Palculict T."/>
            <person name="Patil S."/>
            <person name="Pu L.-L."/>
            <person name="Saada N."/>
            <person name="Tang L."/>
            <person name="Weissenberger G."/>
            <person name="Zhu Y."/>
            <person name="Hemphill L."/>
            <person name="Shang Y."/>
            <person name="Youmans B."/>
            <person name="Ayvaz T."/>
            <person name="Ross M."/>
            <person name="Santibanez J."/>
            <person name="Aqrawi P."/>
            <person name="Gross S."/>
            <person name="Joshi V."/>
            <person name="Fowler G."/>
            <person name="Nazareth L."/>
            <person name="Reid J."/>
            <person name="Worley K."/>
            <person name="Petrosino J."/>
            <person name="Highlander S."/>
            <person name="Gibbs R."/>
        </authorList>
    </citation>
    <scope>NUCLEOTIDE SEQUENCE [LARGE SCALE GENOMIC DNA]</scope>
    <source>
        <strain evidence="2">DSM 16973</strain>
    </source>
</reference>
<proteinExistence type="predicted"/>
<keyword evidence="3" id="KW-1185">Reference proteome</keyword>
<dbReference type="eggNOG" id="COG4771">
    <property type="taxonomic scope" value="Bacteria"/>
</dbReference>
<dbReference type="SUPFAM" id="SSF56935">
    <property type="entry name" value="Porins"/>
    <property type="match status" value="1"/>
</dbReference>
<dbReference type="BioCyc" id="PMAR862515-HMP:GMOO-1658-MONOMER"/>
<dbReference type="GO" id="GO:0009279">
    <property type="term" value="C:cell outer membrane"/>
    <property type="evidence" value="ECO:0007669"/>
    <property type="project" value="TreeGrafter"/>
</dbReference>
<dbReference type="HOGENOM" id="CLU_019825_0_1_10"/>
<dbReference type="InterPro" id="IPR039426">
    <property type="entry name" value="TonB-dep_rcpt-like"/>
</dbReference>
<dbReference type="GO" id="GO:0015344">
    <property type="term" value="F:siderophore uptake transmembrane transporter activity"/>
    <property type="evidence" value="ECO:0007669"/>
    <property type="project" value="TreeGrafter"/>
</dbReference>
<dbReference type="EMBL" id="AEEI01000050">
    <property type="protein sequence ID" value="EFM01513.1"/>
    <property type="molecule type" value="Genomic_DNA"/>
</dbReference>
<dbReference type="Proteomes" id="UP000004394">
    <property type="component" value="Unassembled WGS sequence"/>
</dbReference>
<accession>E0NTY0</accession>
<protein>
    <submittedName>
        <fullName evidence="2">Uncharacterized protein</fullName>
    </submittedName>
</protein>
<evidence type="ECO:0000313" key="3">
    <source>
        <dbReference type="Proteomes" id="UP000004394"/>
    </source>
</evidence>
<evidence type="ECO:0000256" key="1">
    <source>
        <dbReference type="ARBA" id="ARBA00022729"/>
    </source>
</evidence>
<dbReference type="PANTHER" id="PTHR30069:SF29">
    <property type="entry name" value="HEMOGLOBIN AND HEMOGLOBIN-HAPTOGLOBIN-BINDING PROTEIN 1-RELATED"/>
    <property type="match status" value="1"/>
</dbReference>
<organism evidence="2 3">
    <name type="scientific">Hoylesella marshii DSM 16973 = JCM 13450</name>
    <dbReference type="NCBI Taxonomy" id="862515"/>
    <lineage>
        <taxon>Bacteria</taxon>
        <taxon>Pseudomonadati</taxon>
        <taxon>Bacteroidota</taxon>
        <taxon>Bacteroidia</taxon>
        <taxon>Bacteroidales</taxon>
        <taxon>Prevotellaceae</taxon>
        <taxon>Hoylesella</taxon>
    </lineage>
</organism>
<sequence length="712" mass="81429">MSDKCQPLFFDILHNRFTFAGIIYQTVTHMKRFLFILSSWAFVLPITAQDPPEVSDSVRLNEVVVQGSRIINKGNGQLIYPSQVQKAASPTAYHLLARQPLSSLRIDPVNKTIVPLGDYGSVQLRINDIEASAKDVSALEVGSIDHIEYIDRPSVRYGNDVGFVINFIVKKPVSGYMLGADIRHSLTLLRGHADLFANFNKGKSEWSLSYEPAYNSDLPSKKREVADYTLADNSVYHVLRRDLHAKSRDNSHALQAKYSFADPTRAVFQAKVSTDIDRAPINDYEREVITPLRHQTAFMHIESSSLSPVFDLYGHVKTDSLSSITSNLVGTYIRSRYAYQNIEQQTYAYSVKGRTASVVGEAIYDRRMTPFQLSIGTRMRYKYLSNDYSGDTRSHTTEHTSLLYLFAQLQGQLGRLSYIVGIGHSLQRYRQGTEIENYHLFCPKLTLSYPLFKGWKLHYSFAVTQKPPRAEYLSDVAVRLNEMDIRKGNPALRTDKRIEQSINLSGQSRLWNGGLSMLYRRNVHAVMQSIERTPAGFVFSRRNQRGCHMLLVQGNTSYDLIPDIWSFRVSGSILRCWNYGDNYKHHATSYMYTAATDLYVGRFTVSAYADNGWKFLEGENKGHYTGASYLALSYRRSRYTVSLYWQHCFQPHVSSMKSELLNRYLHANIRTTTRGMGNMVTLSLTWRLAKGRRYESVERKMNHRDDDNGIVK</sequence>
<dbReference type="GO" id="GO:0044718">
    <property type="term" value="P:siderophore transmembrane transport"/>
    <property type="evidence" value="ECO:0007669"/>
    <property type="project" value="TreeGrafter"/>
</dbReference>
<dbReference type="OrthoDB" id="1098137at2"/>
<name>E0NTY0_9BACT</name>
<dbReference type="STRING" id="862515.HMPREF0658_1633"/>
<gene>
    <name evidence="2" type="ORF">HMPREF0658_1633</name>
</gene>
<dbReference type="PANTHER" id="PTHR30069">
    <property type="entry name" value="TONB-DEPENDENT OUTER MEMBRANE RECEPTOR"/>
    <property type="match status" value="1"/>
</dbReference>
<dbReference type="AlphaFoldDB" id="E0NTY0"/>
<evidence type="ECO:0000313" key="2">
    <source>
        <dbReference type="EMBL" id="EFM01513.1"/>
    </source>
</evidence>
<keyword evidence="1" id="KW-0732">Signal</keyword>
<comment type="caution">
    <text evidence="2">The sequence shown here is derived from an EMBL/GenBank/DDBJ whole genome shotgun (WGS) entry which is preliminary data.</text>
</comment>